<proteinExistence type="predicted"/>
<name>A0ABD2DC28_DAUMA</name>
<organism evidence="1 2">
    <name type="scientific">Daubentonia madagascariensis</name>
    <name type="common">Aye-aye</name>
    <name type="synonym">Sciurus madagascariensis</name>
    <dbReference type="NCBI Taxonomy" id="31869"/>
    <lineage>
        <taxon>Eukaryota</taxon>
        <taxon>Metazoa</taxon>
        <taxon>Chordata</taxon>
        <taxon>Craniata</taxon>
        <taxon>Vertebrata</taxon>
        <taxon>Euteleostomi</taxon>
        <taxon>Mammalia</taxon>
        <taxon>Eutheria</taxon>
        <taxon>Euarchontoglires</taxon>
        <taxon>Primates</taxon>
        <taxon>Strepsirrhini</taxon>
        <taxon>Chiromyiformes</taxon>
        <taxon>Daubentoniidae</taxon>
        <taxon>Daubentonia</taxon>
    </lineage>
</organism>
<protein>
    <submittedName>
        <fullName evidence="1">Uncharacterized protein</fullName>
    </submittedName>
</protein>
<keyword evidence="2" id="KW-1185">Reference proteome</keyword>
<dbReference type="AlphaFoldDB" id="A0ABD2DC28"/>
<comment type="caution">
    <text evidence="1">The sequence shown here is derived from an EMBL/GenBank/DDBJ whole genome shotgun (WGS) entry which is preliminary data.</text>
</comment>
<feature type="non-terminal residue" evidence="1">
    <location>
        <position position="42"/>
    </location>
</feature>
<reference evidence="1 2" key="1">
    <citation type="journal article" date="2024" name="G3 (Bethesda)">
        <title>A hybrid genome assembly of the endangered aye-aye (Daubentonia madagascariensis).</title>
        <authorList>
            <person name="Versoza C.J."/>
            <person name="Pfeifer S.P."/>
        </authorList>
    </citation>
    <scope>NUCLEOTIDE SEQUENCE [LARGE SCALE GENOMIC DNA]</scope>
    <source>
        <strain evidence="1">6821</strain>
    </source>
</reference>
<accession>A0ABD2DC28</accession>
<evidence type="ECO:0000313" key="2">
    <source>
        <dbReference type="Proteomes" id="UP001610411"/>
    </source>
</evidence>
<gene>
    <name evidence="1" type="ORF">WCI35_029752</name>
</gene>
<sequence length="42" mass="4843">MSVSLCGDQSCHCLAFQALPSCRFITFSALKRYLRLWTDIEM</sequence>
<evidence type="ECO:0000313" key="1">
    <source>
        <dbReference type="EMBL" id="KAL2764074.1"/>
    </source>
</evidence>
<dbReference type="Proteomes" id="UP001610411">
    <property type="component" value="Unassembled WGS sequence"/>
</dbReference>
<dbReference type="EMBL" id="JBFSEQ010000012">
    <property type="protein sequence ID" value="KAL2764074.1"/>
    <property type="molecule type" value="Genomic_DNA"/>
</dbReference>